<dbReference type="AlphaFoldDB" id="A0A8S3JCV8"/>
<dbReference type="InterPro" id="IPR001258">
    <property type="entry name" value="NHL_repeat"/>
</dbReference>
<proteinExistence type="predicted"/>
<dbReference type="Pfam" id="PF01436">
    <property type="entry name" value="NHL"/>
    <property type="match status" value="1"/>
</dbReference>
<reference evidence="2" key="1">
    <citation type="submission" date="2021-02" db="EMBL/GenBank/DDBJ databases">
        <authorList>
            <person name="Nowell W R."/>
        </authorList>
    </citation>
    <scope>NUCLEOTIDE SEQUENCE</scope>
</reference>
<evidence type="ECO:0000313" key="3">
    <source>
        <dbReference type="Proteomes" id="UP000681720"/>
    </source>
</evidence>
<organism evidence="2 3">
    <name type="scientific">Rotaria magnacalcarata</name>
    <dbReference type="NCBI Taxonomy" id="392030"/>
    <lineage>
        <taxon>Eukaryota</taxon>
        <taxon>Metazoa</taxon>
        <taxon>Spiralia</taxon>
        <taxon>Gnathifera</taxon>
        <taxon>Rotifera</taxon>
        <taxon>Eurotatoria</taxon>
        <taxon>Bdelloidea</taxon>
        <taxon>Philodinida</taxon>
        <taxon>Philodinidae</taxon>
        <taxon>Rotaria</taxon>
    </lineage>
</organism>
<dbReference type="InterPro" id="IPR011042">
    <property type="entry name" value="6-blade_b-propeller_TolB-like"/>
</dbReference>
<dbReference type="Gene3D" id="2.120.10.30">
    <property type="entry name" value="TolB, C-terminal domain"/>
    <property type="match status" value="1"/>
</dbReference>
<dbReference type="SUPFAM" id="SSF63829">
    <property type="entry name" value="Calcium-dependent phosphotriesterase"/>
    <property type="match status" value="1"/>
</dbReference>
<gene>
    <name evidence="2" type="ORF">GIL414_LOCUS81933</name>
</gene>
<evidence type="ECO:0000256" key="1">
    <source>
        <dbReference type="ARBA" id="ARBA00022737"/>
    </source>
</evidence>
<comment type="caution">
    <text evidence="2">The sequence shown here is derived from an EMBL/GenBank/DDBJ whole genome shotgun (WGS) entry which is preliminary data.</text>
</comment>
<dbReference type="Proteomes" id="UP000681720">
    <property type="component" value="Unassembled WGS sequence"/>
</dbReference>
<feature type="non-terminal residue" evidence="2">
    <location>
        <position position="1"/>
    </location>
</feature>
<accession>A0A8S3JCV8</accession>
<protein>
    <submittedName>
        <fullName evidence="2">Uncharacterized protein</fullName>
    </submittedName>
</protein>
<sequence>LTTTTIRTAPPTTYASYQLCQNGVWNNSMITLAGTYNTAGSSTSLLSSPYNVFVDGNNNVFVADYSNNRIQRFPAGKLLKLAKEYLL</sequence>
<keyword evidence="1" id="KW-0677">Repeat</keyword>
<evidence type="ECO:0000313" key="2">
    <source>
        <dbReference type="EMBL" id="CAF5216546.1"/>
    </source>
</evidence>
<name>A0A8S3JCV8_9BILA</name>
<dbReference type="EMBL" id="CAJOBJ010358769">
    <property type="protein sequence ID" value="CAF5216546.1"/>
    <property type="molecule type" value="Genomic_DNA"/>
</dbReference>